<dbReference type="Pfam" id="PF20434">
    <property type="entry name" value="BD-FAE"/>
    <property type="match status" value="1"/>
</dbReference>
<dbReference type="InterPro" id="IPR050300">
    <property type="entry name" value="GDXG_lipolytic_enzyme"/>
</dbReference>
<dbReference type="EMBL" id="BDQX01000011">
    <property type="protein sequence ID" value="GBG05623.1"/>
    <property type="molecule type" value="Genomic_DNA"/>
</dbReference>
<keyword evidence="4" id="KW-1185">Reference proteome</keyword>
<dbReference type="PANTHER" id="PTHR48081:SF6">
    <property type="entry name" value="PEPTIDASE S9 PROLYL OLIGOPEPTIDASE CATALYTIC DOMAIN-CONTAINING PROTEIN"/>
    <property type="match status" value="1"/>
</dbReference>
<dbReference type="InterPro" id="IPR029058">
    <property type="entry name" value="AB_hydrolase_fold"/>
</dbReference>
<gene>
    <name evidence="3" type="ORF">PAT3040_00107</name>
</gene>
<evidence type="ECO:0000259" key="2">
    <source>
        <dbReference type="Pfam" id="PF20434"/>
    </source>
</evidence>
<dbReference type="Proteomes" id="UP000245202">
    <property type="component" value="Unassembled WGS sequence"/>
</dbReference>
<dbReference type="AlphaFoldDB" id="A0A2R5EPC9"/>
<dbReference type="InterPro" id="IPR049492">
    <property type="entry name" value="BD-FAE-like_dom"/>
</dbReference>
<protein>
    <submittedName>
        <fullName evidence="3">Alpha/beta hydrolase</fullName>
    </submittedName>
</protein>
<accession>A0A2R5EPC9</accession>
<reference evidence="3 4" key="1">
    <citation type="submission" date="2017-08" db="EMBL/GenBank/DDBJ databases">
        <title>Substantial Increase in Enzyme Production by Combined Drug-Resistance Mutations in Paenibacillus agaridevorans.</title>
        <authorList>
            <person name="Tanaka Y."/>
            <person name="Funane K."/>
            <person name="Hosaka T."/>
            <person name="Shiwa Y."/>
            <person name="Fujita N."/>
            <person name="Miyazaki T."/>
            <person name="Yoshikawa H."/>
            <person name="Murakami K."/>
            <person name="Kasahara K."/>
            <person name="Inaoka T."/>
            <person name="Hiraga Y."/>
            <person name="Ochi K."/>
        </authorList>
    </citation>
    <scope>NUCLEOTIDE SEQUENCE [LARGE SCALE GENOMIC DNA]</scope>
    <source>
        <strain evidence="3 4">T-3040</strain>
    </source>
</reference>
<dbReference type="RefSeq" id="WP_108991097.1">
    <property type="nucleotide sequence ID" value="NZ_BDQX01000011.1"/>
</dbReference>
<keyword evidence="1 3" id="KW-0378">Hydrolase</keyword>
<proteinExistence type="predicted"/>
<dbReference type="GO" id="GO:0016787">
    <property type="term" value="F:hydrolase activity"/>
    <property type="evidence" value="ECO:0007669"/>
    <property type="project" value="UniProtKB-KW"/>
</dbReference>
<evidence type="ECO:0000313" key="3">
    <source>
        <dbReference type="EMBL" id="GBG05623.1"/>
    </source>
</evidence>
<comment type="caution">
    <text evidence="3">The sequence shown here is derived from an EMBL/GenBank/DDBJ whole genome shotgun (WGS) entry which is preliminary data.</text>
</comment>
<evidence type="ECO:0000313" key="4">
    <source>
        <dbReference type="Proteomes" id="UP000245202"/>
    </source>
</evidence>
<dbReference type="Gene3D" id="3.40.50.1820">
    <property type="entry name" value="alpha/beta hydrolase"/>
    <property type="match status" value="1"/>
</dbReference>
<dbReference type="PANTHER" id="PTHR48081">
    <property type="entry name" value="AB HYDROLASE SUPERFAMILY PROTEIN C4A8.06C"/>
    <property type="match status" value="1"/>
</dbReference>
<evidence type="ECO:0000256" key="1">
    <source>
        <dbReference type="ARBA" id="ARBA00022801"/>
    </source>
</evidence>
<sequence length="262" mass="29302">MVVEIWQGGAPYAQGDQTEDCPRLIPYLLKGKEPVGALIICPGGGYESRADYEGGPIAEWLNSIGIAAFVLHYRVSPYRYPVPLLDAQRAIRLVRHRASEWGVDPARVGILGFSAGGHLASTAGTHYDNGDKQSSDPIERMSCRPDLMVLCYPVITFGEFANRGSRANLLGSNDTPEWRDYLSNEKHIDTKTPPAFLWHTADDKVVRVENVLLFAMALSRHNVPYDLHIYESGRHGLGLALHEQETRTWTGLCEKWLRKRGF</sequence>
<name>A0A2R5EPC9_9BACL</name>
<feature type="domain" description="BD-FAE-like" evidence="2">
    <location>
        <begin position="31"/>
        <end position="215"/>
    </location>
</feature>
<dbReference type="SUPFAM" id="SSF53474">
    <property type="entry name" value="alpha/beta-Hydrolases"/>
    <property type="match status" value="1"/>
</dbReference>
<organism evidence="3 4">
    <name type="scientific">Paenibacillus agaridevorans</name>
    <dbReference type="NCBI Taxonomy" id="171404"/>
    <lineage>
        <taxon>Bacteria</taxon>
        <taxon>Bacillati</taxon>
        <taxon>Bacillota</taxon>
        <taxon>Bacilli</taxon>
        <taxon>Bacillales</taxon>
        <taxon>Paenibacillaceae</taxon>
        <taxon>Paenibacillus</taxon>
    </lineage>
</organism>